<evidence type="ECO:0000256" key="1">
    <source>
        <dbReference type="ARBA" id="ARBA00010641"/>
    </source>
</evidence>
<proteinExistence type="inferred from homology"/>
<dbReference type="Gene3D" id="1.10.1740.10">
    <property type="match status" value="1"/>
</dbReference>
<feature type="domain" description="RNA polymerase sigma-70 region 2" evidence="5">
    <location>
        <begin position="7"/>
        <end position="73"/>
    </location>
</feature>
<feature type="domain" description="RNA polymerase sigma factor 70 region 4 type 2" evidence="6">
    <location>
        <begin position="108"/>
        <end position="160"/>
    </location>
</feature>
<dbReference type="NCBIfam" id="TIGR02937">
    <property type="entry name" value="sigma70-ECF"/>
    <property type="match status" value="1"/>
</dbReference>
<evidence type="ECO:0000256" key="4">
    <source>
        <dbReference type="ARBA" id="ARBA00023163"/>
    </source>
</evidence>
<dbReference type="GO" id="GO:0006352">
    <property type="term" value="P:DNA-templated transcription initiation"/>
    <property type="evidence" value="ECO:0007669"/>
    <property type="project" value="InterPro"/>
</dbReference>
<dbReference type="InterPro" id="IPR013325">
    <property type="entry name" value="RNA_pol_sigma_r2"/>
</dbReference>
<dbReference type="Proteomes" id="UP000243525">
    <property type="component" value="Unassembled WGS sequence"/>
</dbReference>
<keyword evidence="8" id="KW-1185">Reference proteome</keyword>
<protein>
    <submittedName>
        <fullName evidence="7">RNA polymerase sigma-70 factor (ECF subfamily)</fullName>
    </submittedName>
</protein>
<dbReference type="InterPro" id="IPR039425">
    <property type="entry name" value="RNA_pol_sigma-70-like"/>
</dbReference>
<dbReference type="InterPro" id="IPR014284">
    <property type="entry name" value="RNA_pol_sigma-70_dom"/>
</dbReference>
<evidence type="ECO:0000313" key="8">
    <source>
        <dbReference type="Proteomes" id="UP000243525"/>
    </source>
</evidence>
<dbReference type="AlphaFoldDB" id="A0A2T5C468"/>
<dbReference type="NCBIfam" id="TIGR02985">
    <property type="entry name" value="Sig70_bacteroi1"/>
    <property type="match status" value="1"/>
</dbReference>
<dbReference type="PANTHER" id="PTHR43133:SF46">
    <property type="entry name" value="RNA POLYMERASE SIGMA-70 FACTOR ECF SUBFAMILY"/>
    <property type="match status" value="1"/>
</dbReference>
<dbReference type="OrthoDB" id="1453134at2"/>
<dbReference type="CDD" id="cd06171">
    <property type="entry name" value="Sigma70_r4"/>
    <property type="match status" value="1"/>
</dbReference>
<evidence type="ECO:0000259" key="6">
    <source>
        <dbReference type="Pfam" id="PF08281"/>
    </source>
</evidence>
<dbReference type="InterPro" id="IPR013324">
    <property type="entry name" value="RNA_pol_sigma_r3/r4-like"/>
</dbReference>
<reference evidence="7 8" key="1">
    <citation type="submission" date="2018-04" db="EMBL/GenBank/DDBJ databases">
        <title>Genomic Encyclopedia of Archaeal and Bacterial Type Strains, Phase II (KMG-II): from individual species to whole genera.</title>
        <authorList>
            <person name="Goeker M."/>
        </authorList>
    </citation>
    <scope>NUCLEOTIDE SEQUENCE [LARGE SCALE GENOMIC DNA]</scope>
    <source>
        <strain evidence="7 8">DSM 28823</strain>
    </source>
</reference>
<name>A0A2T5C468_9BACT</name>
<dbReference type="GO" id="GO:0003677">
    <property type="term" value="F:DNA binding"/>
    <property type="evidence" value="ECO:0007669"/>
    <property type="project" value="InterPro"/>
</dbReference>
<dbReference type="InterPro" id="IPR036388">
    <property type="entry name" value="WH-like_DNA-bd_sf"/>
</dbReference>
<evidence type="ECO:0000256" key="2">
    <source>
        <dbReference type="ARBA" id="ARBA00023015"/>
    </source>
</evidence>
<comment type="similarity">
    <text evidence="1">Belongs to the sigma-70 factor family. ECF subfamily.</text>
</comment>
<organism evidence="7 8">
    <name type="scientific">Mangrovibacterium marinum</name>
    <dbReference type="NCBI Taxonomy" id="1639118"/>
    <lineage>
        <taxon>Bacteria</taxon>
        <taxon>Pseudomonadati</taxon>
        <taxon>Bacteroidota</taxon>
        <taxon>Bacteroidia</taxon>
        <taxon>Marinilabiliales</taxon>
        <taxon>Prolixibacteraceae</taxon>
        <taxon>Mangrovibacterium</taxon>
    </lineage>
</organism>
<dbReference type="Gene3D" id="1.10.10.10">
    <property type="entry name" value="Winged helix-like DNA-binding domain superfamily/Winged helix DNA-binding domain"/>
    <property type="match status" value="1"/>
</dbReference>
<dbReference type="Pfam" id="PF08281">
    <property type="entry name" value="Sigma70_r4_2"/>
    <property type="match status" value="1"/>
</dbReference>
<dbReference type="InterPro" id="IPR014327">
    <property type="entry name" value="RNA_pol_sigma70_bacteroid"/>
</dbReference>
<keyword evidence="3" id="KW-0731">Sigma factor</keyword>
<keyword evidence="4" id="KW-0804">Transcription</keyword>
<dbReference type="SUPFAM" id="SSF88659">
    <property type="entry name" value="Sigma3 and sigma4 domains of RNA polymerase sigma factors"/>
    <property type="match status" value="1"/>
</dbReference>
<evidence type="ECO:0000256" key="3">
    <source>
        <dbReference type="ARBA" id="ARBA00023082"/>
    </source>
</evidence>
<dbReference type="InterPro" id="IPR013249">
    <property type="entry name" value="RNA_pol_sigma70_r4_t2"/>
</dbReference>
<comment type="caution">
    <text evidence="7">The sequence shown here is derived from an EMBL/GenBank/DDBJ whole genome shotgun (WGS) entry which is preliminary data.</text>
</comment>
<dbReference type="SUPFAM" id="SSF88946">
    <property type="entry name" value="Sigma2 domain of RNA polymerase sigma factors"/>
    <property type="match status" value="1"/>
</dbReference>
<dbReference type="RefSeq" id="WP_107821480.1">
    <property type="nucleotide sequence ID" value="NZ_OY782574.1"/>
</dbReference>
<sequence>MPNFDQLFRKYHHQLFLYARKFVADESVALDITQDVFAQVWEKEKLSLPDEHLKAYLFHSVRNHCLNHLKHERVIRRHQQFQQDELSKLEIQYYESGEKSLIQKESLERIYETVNSLSEVNREIIELSRFEGLKNKEIAERLGIPIRTVETRIFRALKELRQKLSQKFIRILLNLCRLKDKV</sequence>
<accession>A0A2T5C468</accession>
<keyword evidence="2" id="KW-0805">Transcription regulation</keyword>
<dbReference type="PANTHER" id="PTHR43133">
    <property type="entry name" value="RNA POLYMERASE ECF-TYPE SIGMA FACTO"/>
    <property type="match status" value="1"/>
</dbReference>
<evidence type="ECO:0000259" key="5">
    <source>
        <dbReference type="Pfam" id="PF04542"/>
    </source>
</evidence>
<gene>
    <name evidence="7" type="ORF">C8N47_104127</name>
</gene>
<dbReference type="GO" id="GO:0016987">
    <property type="term" value="F:sigma factor activity"/>
    <property type="evidence" value="ECO:0007669"/>
    <property type="project" value="UniProtKB-KW"/>
</dbReference>
<dbReference type="Pfam" id="PF04542">
    <property type="entry name" value="Sigma70_r2"/>
    <property type="match status" value="1"/>
</dbReference>
<evidence type="ECO:0000313" key="7">
    <source>
        <dbReference type="EMBL" id="PTN09582.1"/>
    </source>
</evidence>
<dbReference type="EMBL" id="QAAD01000004">
    <property type="protein sequence ID" value="PTN09582.1"/>
    <property type="molecule type" value="Genomic_DNA"/>
</dbReference>
<dbReference type="InterPro" id="IPR007627">
    <property type="entry name" value="RNA_pol_sigma70_r2"/>
</dbReference>